<gene>
    <name evidence="4" type="primary">csrA</name>
    <name evidence="5" type="ORF">KIH39_24430</name>
</gene>
<protein>
    <recommendedName>
        <fullName evidence="4">Translational regulator CsrA</fullName>
    </recommendedName>
</protein>
<dbReference type="InterPro" id="IPR003751">
    <property type="entry name" value="CsrA"/>
</dbReference>
<dbReference type="Gene3D" id="2.60.40.4380">
    <property type="entry name" value="Translational regulator CsrA"/>
    <property type="match status" value="1"/>
</dbReference>
<keyword evidence="4" id="KW-1005">Bacterial flagellum biogenesis</keyword>
<reference evidence="5" key="1">
    <citation type="submission" date="2021-05" db="EMBL/GenBank/DDBJ databases">
        <title>Complete genome sequence of the cellulolytic planctomycete Telmatocola sphagniphila SP2T and characterization of the first cellulase from planctomycetes.</title>
        <authorList>
            <person name="Rakitin A.L."/>
            <person name="Beletsky A.V."/>
            <person name="Naumoff D.G."/>
            <person name="Kulichevskaya I.S."/>
            <person name="Mardanov A.V."/>
            <person name="Ravin N.V."/>
            <person name="Dedysh S.N."/>
        </authorList>
    </citation>
    <scope>NUCLEOTIDE SEQUENCE</scope>
    <source>
        <strain evidence="5">SP2T</strain>
    </source>
</reference>
<proteinExistence type="inferred from homology"/>
<evidence type="ECO:0000313" key="5">
    <source>
        <dbReference type="EMBL" id="QVL31946.1"/>
    </source>
</evidence>
<name>A0A8E6EY30_9BACT</name>
<keyword evidence="4" id="KW-0678">Repressor</keyword>
<comment type="subcellular location">
    <subcellularLocation>
        <location evidence="4">Cytoplasm</location>
    </subcellularLocation>
</comment>
<evidence type="ECO:0000256" key="4">
    <source>
        <dbReference type="HAMAP-Rule" id="MF_00167"/>
    </source>
</evidence>
<dbReference type="Pfam" id="PF02599">
    <property type="entry name" value="CsrA"/>
    <property type="match status" value="1"/>
</dbReference>
<accession>A0A8E6EY30</accession>
<evidence type="ECO:0000256" key="2">
    <source>
        <dbReference type="ARBA" id="ARBA00022845"/>
    </source>
</evidence>
<dbReference type="GO" id="GO:0048027">
    <property type="term" value="F:mRNA 5'-UTR binding"/>
    <property type="evidence" value="ECO:0007669"/>
    <property type="project" value="UniProtKB-UniRule"/>
</dbReference>
<keyword evidence="2 4" id="KW-0810">Translation regulation</keyword>
<dbReference type="PANTHER" id="PTHR34984">
    <property type="entry name" value="CARBON STORAGE REGULATOR"/>
    <property type="match status" value="1"/>
</dbReference>
<dbReference type="AlphaFoldDB" id="A0A8E6EY30"/>
<dbReference type="GO" id="GO:0045947">
    <property type="term" value="P:negative regulation of translational initiation"/>
    <property type="evidence" value="ECO:0007669"/>
    <property type="project" value="UniProtKB-UniRule"/>
</dbReference>
<sequence length="87" mass="9514">MLVLSRKPGEEIIIDDHIRVTIVSIKGDRIRVGITAPEAVSVDRAEVHERRHSFVDMNVSPKLVGASDTSVRLNQTTIIPQGEAASN</sequence>
<comment type="subunit">
    <text evidence="4">Homodimer; the beta-strands of each monomer intercalate to form a hydrophobic core, while the alpha-helices form wings that extend away from the core.</text>
</comment>
<dbReference type="GO" id="GO:1902208">
    <property type="term" value="P:regulation of bacterial-type flagellum assembly"/>
    <property type="evidence" value="ECO:0007669"/>
    <property type="project" value="UniProtKB-UniRule"/>
</dbReference>
<organism evidence="5 6">
    <name type="scientific">Telmatocola sphagniphila</name>
    <dbReference type="NCBI Taxonomy" id="1123043"/>
    <lineage>
        <taxon>Bacteria</taxon>
        <taxon>Pseudomonadati</taxon>
        <taxon>Planctomycetota</taxon>
        <taxon>Planctomycetia</taxon>
        <taxon>Gemmatales</taxon>
        <taxon>Gemmataceae</taxon>
    </lineage>
</organism>
<evidence type="ECO:0000256" key="1">
    <source>
        <dbReference type="ARBA" id="ARBA00022490"/>
    </source>
</evidence>
<keyword evidence="1 4" id="KW-0963">Cytoplasm</keyword>
<evidence type="ECO:0000256" key="3">
    <source>
        <dbReference type="ARBA" id="ARBA00022884"/>
    </source>
</evidence>
<dbReference type="Proteomes" id="UP000676194">
    <property type="component" value="Chromosome"/>
</dbReference>
<dbReference type="GO" id="GO:0005829">
    <property type="term" value="C:cytosol"/>
    <property type="evidence" value="ECO:0007669"/>
    <property type="project" value="TreeGrafter"/>
</dbReference>
<comment type="similarity">
    <text evidence="4">Belongs to the CsrA/RsmA family.</text>
</comment>
<keyword evidence="6" id="KW-1185">Reference proteome</keyword>
<evidence type="ECO:0000313" key="6">
    <source>
        <dbReference type="Proteomes" id="UP000676194"/>
    </source>
</evidence>
<dbReference type="GO" id="GO:0044781">
    <property type="term" value="P:bacterial-type flagellum organization"/>
    <property type="evidence" value="ECO:0007669"/>
    <property type="project" value="UniProtKB-KW"/>
</dbReference>
<dbReference type="SUPFAM" id="SSF117130">
    <property type="entry name" value="CsrA-like"/>
    <property type="match status" value="1"/>
</dbReference>
<dbReference type="HAMAP" id="MF_00167">
    <property type="entry name" value="CsrA"/>
    <property type="match status" value="1"/>
</dbReference>
<comment type="function">
    <text evidence="4">A translational regulator that binds mRNA to regulate translation initiation and/or mRNA stability. Usually binds in the 5'-UTR at or near the Shine-Dalgarno sequence preventing ribosome-binding, thus repressing translation. Its main target seems to be the major flagellin gene, while its function is anatagonized by FliW.</text>
</comment>
<dbReference type="RefSeq" id="WP_213496439.1">
    <property type="nucleotide sequence ID" value="NZ_CP074694.1"/>
</dbReference>
<dbReference type="EMBL" id="CP074694">
    <property type="protein sequence ID" value="QVL31946.1"/>
    <property type="molecule type" value="Genomic_DNA"/>
</dbReference>
<dbReference type="GO" id="GO:0006109">
    <property type="term" value="P:regulation of carbohydrate metabolic process"/>
    <property type="evidence" value="ECO:0007669"/>
    <property type="project" value="InterPro"/>
</dbReference>
<dbReference type="PANTHER" id="PTHR34984:SF1">
    <property type="entry name" value="CARBON STORAGE REGULATOR"/>
    <property type="match status" value="1"/>
</dbReference>
<keyword evidence="3 4" id="KW-0694">RNA-binding</keyword>
<dbReference type="InterPro" id="IPR036107">
    <property type="entry name" value="CsrA_sf"/>
</dbReference>
<dbReference type="KEGG" id="tsph:KIH39_24430"/>
<dbReference type="GO" id="GO:0006402">
    <property type="term" value="P:mRNA catabolic process"/>
    <property type="evidence" value="ECO:0007669"/>
    <property type="project" value="InterPro"/>
</dbReference>